<protein>
    <submittedName>
        <fullName evidence="7">Uncharacterized protein</fullName>
    </submittedName>
</protein>
<evidence type="ECO:0000256" key="5">
    <source>
        <dbReference type="SAM" id="MobiDB-lite"/>
    </source>
</evidence>
<sequence length="261" mass="27230">MASPWCLPLVVLVSTLAVSHSAEPGSNPGKRRVAQPLPGNTVQYPAVQYPEQSFQSHGHGRERGGGHGGTRGVKASTGAGLLSHRPLHLAARPEDDGTGLEGLSPVRLEKGPGGRGREKGPRGFRNPSQARDNHPLGPRRGRGQEHGQHFDHRRNGGRSHKGRHAKVFLAEPELSSVLKDRGLSEVGFFSSAPAGASPSHSLTPPNDPPSPMSAMFGSGSSAVTTVIAASPDASPSLHQTTEVCPGEGAGRSDAYPGYDTV</sequence>
<feature type="compositionally biased region" description="Basic and acidic residues" evidence="5">
    <location>
        <begin position="142"/>
        <end position="154"/>
    </location>
</feature>
<feature type="region of interest" description="Disordered" evidence="5">
    <location>
        <begin position="191"/>
        <end position="261"/>
    </location>
</feature>
<evidence type="ECO:0000256" key="6">
    <source>
        <dbReference type="SAM" id="SignalP"/>
    </source>
</evidence>
<dbReference type="AlphaFoldDB" id="A0ABD0WNN9"/>
<feature type="chain" id="PRO_5044796155" evidence="6">
    <location>
        <begin position="22"/>
        <end position="261"/>
    </location>
</feature>
<evidence type="ECO:0000256" key="3">
    <source>
        <dbReference type="ARBA" id="ARBA00022729"/>
    </source>
</evidence>
<comment type="caution">
    <text evidence="7">The sequence shown here is derived from an EMBL/GenBank/DDBJ whole genome shotgun (WGS) entry which is preliminary data.</text>
</comment>
<accession>A0ABD0WNN9</accession>
<evidence type="ECO:0000313" key="8">
    <source>
        <dbReference type="Proteomes" id="UP001557470"/>
    </source>
</evidence>
<gene>
    <name evidence="7" type="ORF">UPYG_G00170980</name>
</gene>
<keyword evidence="2" id="KW-0964">Secreted</keyword>
<feature type="region of interest" description="Disordered" evidence="5">
    <location>
        <begin position="53"/>
        <end position="163"/>
    </location>
</feature>
<dbReference type="Pfam" id="PF15550">
    <property type="entry name" value="Draxin"/>
    <property type="match status" value="1"/>
</dbReference>
<organism evidence="7 8">
    <name type="scientific">Umbra pygmaea</name>
    <name type="common">Eastern mudminnow</name>
    <dbReference type="NCBI Taxonomy" id="75934"/>
    <lineage>
        <taxon>Eukaryota</taxon>
        <taxon>Metazoa</taxon>
        <taxon>Chordata</taxon>
        <taxon>Craniata</taxon>
        <taxon>Vertebrata</taxon>
        <taxon>Euteleostomi</taxon>
        <taxon>Actinopterygii</taxon>
        <taxon>Neopterygii</taxon>
        <taxon>Teleostei</taxon>
        <taxon>Protacanthopterygii</taxon>
        <taxon>Esociformes</taxon>
        <taxon>Umbridae</taxon>
        <taxon>Umbra</taxon>
    </lineage>
</organism>
<evidence type="ECO:0000256" key="2">
    <source>
        <dbReference type="ARBA" id="ARBA00022525"/>
    </source>
</evidence>
<name>A0ABD0WNN9_UMBPY</name>
<feature type="signal peptide" evidence="6">
    <location>
        <begin position="1"/>
        <end position="21"/>
    </location>
</feature>
<keyword evidence="4" id="KW-0325">Glycoprotein</keyword>
<reference evidence="7 8" key="1">
    <citation type="submission" date="2024-06" db="EMBL/GenBank/DDBJ databases">
        <authorList>
            <person name="Pan Q."/>
            <person name="Wen M."/>
            <person name="Jouanno E."/>
            <person name="Zahm M."/>
            <person name="Klopp C."/>
            <person name="Cabau C."/>
            <person name="Louis A."/>
            <person name="Berthelot C."/>
            <person name="Parey E."/>
            <person name="Roest Crollius H."/>
            <person name="Montfort J."/>
            <person name="Robinson-Rechavi M."/>
            <person name="Bouchez O."/>
            <person name="Lampietro C."/>
            <person name="Lopez Roques C."/>
            <person name="Donnadieu C."/>
            <person name="Postlethwait J."/>
            <person name="Bobe J."/>
            <person name="Verreycken H."/>
            <person name="Guiguen Y."/>
        </authorList>
    </citation>
    <scope>NUCLEOTIDE SEQUENCE [LARGE SCALE GENOMIC DNA]</scope>
    <source>
        <strain evidence="7">Up_M1</strain>
        <tissue evidence="7">Testis</tissue>
    </source>
</reference>
<keyword evidence="8" id="KW-1185">Reference proteome</keyword>
<dbReference type="PANTHER" id="PTHR28610:SF1">
    <property type="entry name" value="DRAXIN"/>
    <property type="match status" value="1"/>
</dbReference>
<feature type="compositionally biased region" description="Basic and acidic residues" evidence="5">
    <location>
        <begin position="107"/>
        <end position="121"/>
    </location>
</feature>
<evidence type="ECO:0000256" key="1">
    <source>
        <dbReference type="ARBA" id="ARBA00022473"/>
    </source>
</evidence>
<dbReference type="EMBL" id="JAGEUA010000005">
    <property type="protein sequence ID" value="KAL0978479.1"/>
    <property type="molecule type" value="Genomic_DNA"/>
</dbReference>
<keyword evidence="1" id="KW-0217">Developmental protein</keyword>
<dbReference type="PANTHER" id="PTHR28610">
    <property type="entry name" value="DRAXIN"/>
    <property type="match status" value="1"/>
</dbReference>
<proteinExistence type="predicted"/>
<dbReference type="Proteomes" id="UP001557470">
    <property type="component" value="Unassembled WGS sequence"/>
</dbReference>
<evidence type="ECO:0000256" key="4">
    <source>
        <dbReference type="ARBA" id="ARBA00023180"/>
    </source>
</evidence>
<dbReference type="InterPro" id="IPR029094">
    <property type="entry name" value="Draxin"/>
</dbReference>
<evidence type="ECO:0000313" key="7">
    <source>
        <dbReference type="EMBL" id="KAL0978479.1"/>
    </source>
</evidence>
<keyword evidence="3 6" id="KW-0732">Signal</keyword>